<proteinExistence type="predicted"/>
<keyword evidence="1" id="KW-0472">Membrane</keyword>
<keyword evidence="1" id="KW-1133">Transmembrane helix</keyword>
<organism evidence="2 3">
    <name type="scientific">Paraburkholderia hiiakae</name>
    <dbReference type="NCBI Taxonomy" id="1081782"/>
    <lineage>
        <taxon>Bacteria</taxon>
        <taxon>Pseudomonadati</taxon>
        <taxon>Pseudomonadota</taxon>
        <taxon>Betaproteobacteria</taxon>
        <taxon>Burkholderiales</taxon>
        <taxon>Burkholderiaceae</taxon>
        <taxon>Paraburkholderia</taxon>
    </lineage>
</organism>
<feature type="transmembrane region" description="Helical" evidence="1">
    <location>
        <begin position="59"/>
        <end position="81"/>
    </location>
</feature>
<name>A0ABM8P8F6_9BURK</name>
<reference evidence="2 3" key="1">
    <citation type="submission" date="2020-10" db="EMBL/GenBank/DDBJ databases">
        <authorList>
            <person name="Peeters C."/>
        </authorList>
    </citation>
    <scope>NUCLEOTIDE SEQUENCE [LARGE SCALE GENOMIC DNA]</scope>
    <source>
        <strain evidence="2 3">LMG 27952</strain>
    </source>
</reference>
<accession>A0ABM8P8F6</accession>
<evidence type="ECO:0000313" key="2">
    <source>
        <dbReference type="EMBL" id="CAD6559085.1"/>
    </source>
</evidence>
<comment type="caution">
    <text evidence="2">The sequence shown here is derived from an EMBL/GenBank/DDBJ whole genome shotgun (WGS) entry which is preliminary data.</text>
</comment>
<evidence type="ECO:0000256" key="1">
    <source>
        <dbReference type="SAM" id="Phobius"/>
    </source>
</evidence>
<evidence type="ECO:0000313" key="3">
    <source>
        <dbReference type="Proteomes" id="UP000656319"/>
    </source>
</evidence>
<dbReference type="Proteomes" id="UP000656319">
    <property type="component" value="Unassembled WGS sequence"/>
</dbReference>
<protein>
    <submittedName>
        <fullName evidence="2">Uncharacterized protein</fullName>
    </submittedName>
</protein>
<sequence length="87" mass="9619">MCRAVYPAYAQSLSGFTESLFAPVYTLSTLLARRERCAAKRRESALPQDAEKGSHIMNLVVWLPLLFALGLGSLVLCVLFVDACERI</sequence>
<gene>
    <name evidence="2" type="ORF">LMG27952_06792</name>
</gene>
<keyword evidence="1" id="KW-0812">Transmembrane</keyword>
<keyword evidence="3" id="KW-1185">Reference proteome</keyword>
<dbReference type="EMBL" id="CAJHCQ010000026">
    <property type="protein sequence ID" value="CAD6559085.1"/>
    <property type="molecule type" value="Genomic_DNA"/>
</dbReference>